<accession>A0AAE1D4V0</accession>
<feature type="transmembrane region" description="Helical" evidence="1">
    <location>
        <begin position="21"/>
        <end position="43"/>
    </location>
</feature>
<dbReference type="Proteomes" id="UP001283361">
    <property type="component" value="Unassembled WGS sequence"/>
</dbReference>
<gene>
    <name evidence="2" type="ORF">RRG08_041246</name>
</gene>
<name>A0AAE1D4V0_9GAST</name>
<evidence type="ECO:0000256" key="1">
    <source>
        <dbReference type="SAM" id="Phobius"/>
    </source>
</evidence>
<sequence length="45" mass="5161">MCARDCTKLKRLHILALQPSQAVVLEQTIHMSLIVLLLLISYWTP</sequence>
<keyword evidence="1" id="KW-0812">Transmembrane</keyword>
<reference evidence="2" key="1">
    <citation type="journal article" date="2023" name="G3 (Bethesda)">
        <title>A reference genome for the long-term kleptoplast-retaining sea slug Elysia crispata morphotype clarki.</title>
        <authorList>
            <person name="Eastman K.E."/>
            <person name="Pendleton A.L."/>
            <person name="Shaikh M.A."/>
            <person name="Suttiyut T."/>
            <person name="Ogas R."/>
            <person name="Tomko P."/>
            <person name="Gavelis G."/>
            <person name="Widhalm J.R."/>
            <person name="Wisecaver J.H."/>
        </authorList>
    </citation>
    <scope>NUCLEOTIDE SEQUENCE</scope>
    <source>
        <strain evidence="2">ECLA1</strain>
    </source>
</reference>
<keyword evidence="3" id="KW-1185">Reference proteome</keyword>
<keyword evidence="1" id="KW-0472">Membrane</keyword>
<feature type="non-terminal residue" evidence="2">
    <location>
        <position position="1"/>
    </location>
</feature>
<comment type="caution">
    <text evidence="2">The sequence shown here is derived from an EMBL/GenBank/DDBJ whole genome shotgun (WGS) entry which is preliminary data.</text>
</comment>
<proteinExistence type="predicted"/>
<organism evidence="2 3">
    <name type="scientific">Elysia crispata</name>
    <name type="common">lettuce slug</name>
    <dbReference type="NCBI Taxonomy" id="231223"/>
    <lineage>
        <taxon>Eukaryota</taxon>
        <taxon>Metazoa</taxon>
        <taxon>Spiralia</taxon>
        <taxon>Lophotrochozoa</taxon>
        <taxon>Mollusca</taxon>
        <taxon>Gastropoda</taxon>
        <taxon>Heterobranchia</taxon>
        <taxon>Euthyneura</taxon>
        <taxon>Panpulmonata</taxon>
        <taxon>Sacoglossa</taxon>
        <taxon>Placobranchoidea</taxon>
        <taxon>Plakobranchidae</taxon>
        <taxon>Elysia</taxon>
    </lineage>
</organism>
<dbReference type="AlphaFoldDB" id="A0AAE1D4V0"/>
<evidence type="ECO:0000313" key="3">
    <source>
        <dbReference type="Proteomes" id="UP001283361"/>
    </source>
</evidence>
<protein>
    <submittedName>
        <fullName evidence="2">Uncharacterized protein</fullName>
    </submittedName>
</protein>
<keyword evidence="1" id="KW-1133">Transmembrane helix</keyword>
<evidence type="ECO:0000313" key="2">
    <source>
        <dbReference type="EMBL" id="KAK3757382.1"/>
    </source>
</evidence>
<dbReference type="EMBL" id="JAWDGP010005379">
    <property type="protein sequence ID" value="KAK3757382.1"/>
    <property type="molecule type" value="Genomic_DNA"/>
</dbReference>